<organism evidence="4 5">
    <name type="scientific">Saprolegnia diclina (strain VS20)</name>
    <dbReference type="NCBI Taxonomy" id="1156394"/>
    <lineage>
        <taxon>Eukaryota</taxon>
        <taxon>Sar</taxon>
        <taxon>Stramenopiles</taxon>
        <taxon>Oomycota</taxon>
        <taxon>Saprolegniomycetes</taxon>
        <taxon>Saprolegniales</taxon>
        <taxon>Saprolegniaceae</taxon>
        <taxon>Saprolegnia</taxon>
    </lineage>
</organism>
<feature type="repeat" description="ANK" evidence="3">
    <location>
        <begin position="721"/>
        <end position="753"/>
    </location>
</feature>
<feature type="repeat" description="ANK" evidence="3">
    <location>
        <begin position="157"/>
        <end position="189"/>
    </location>
</feature>
<dbReference type="InParanoid" id="T0RMT1"/>
<evidence type="ECO:0000313" key="5">
    <source>
        <dbReference type="Proteomes" id="UP000030762"/>
    </source>
</evidence>
<dbReference type="Pfam" id="PF12796">
    <property type="entry name" value="Ank_2"/>
    <property type="match status" value="7"/>
</dbReference>
<dbReference type="Gene3D" id="1.25.40.20">
    <property type="entry name" value="Ankyrin repeat-containing domain"/>
    <property type="match status" value="10"/>
</dbReference>
<evidence type="ECO:0000256" key="1">
    <source>
        <dbReference type="ARBA" id="ARBA00022737"/>
    </source>
</evidence>
<evidence type="ECO:0000256" key="2">
    <source>
        <dbReference type="ARBA" id="ARBA00023043"/>
    </source>
</evidence>
<dbReference type="PANTHER" id="PTHR24198:SF165">
    <property type="entry name" value="ANKYRIN REPEAT-CONTAINING PROTEIN-RELATED"/>
    <property type="match status" value="1"/>
</dbReference>
<keyword evidence="5" id="KW-1185">Reference proteome</keyword>
<accession>T0RMT1</accession>
<dbReference type="EMBL" id="JH767169">
    <property type="protein sequence ID" value="EQC31282.1"/>
    <property type="molecule type" value="Genomic_DNA"/>
</dbReference>
<dbReference type="OMA" id="CQRNSSI"/>
<dbReference type="GeneID" id="19951613"/>
<feature type="repeat" description="ANK" evidence="3">
    <location>
        <begin position="987"/>
        <end position="1019"/>
    </location>
</feature>
<protein>
    <submittedName>
        <fullName evidence="4">Uncharacterized protein</fullName>
    </submittedName>
</protein>
<gene>
    <name evidence="4" type="ORF">SDRG_10886</name>
</gene>
<dbReference type="eggNOG" id="KOG4177">
    <property type="taxonomic scope" value="Eukaryota"/>
</dbReference>
<proteinExistence type="predicted"/>
<dbReference type="PANTHER" id="PTHR24198">
    <property type="entry name" value="ANKYRIN REPEAT AND PROTEIN KINASE DOMAIN-CONTAINING PROTEIN"/>
    <property type="match status" value="1"/>
</dbReference>
<keyword evidence="1" id="KW-0677">Repeat</keyword>
<evidence type="ECO:0000313" key="4">
    <source>
        <dbReference type="EMBL" id="EQC31282.1"/>
    </source>
</evidence>
<dbReference type="VEuPathDB" id="FungiDB:SDRG_10886"/>
<feature type="repeat" description="ANK" evidence="3">
    <location>
        <begin position="292"/>
        <end position="324"/>
    </location>
</feature>
<dbReference type="STRING" id="1156394.T0RMT1"/>
<feature type="repeat" description="ANK" evidence="3">
    <location>
        <begin position="589"/>
        <end position="610"/>
    </location>
</feature>
<dbReference type="AlphaFoldDB" id="T0RMT1"/>
<dbReference type="RefSeq" id="XP_008615123.1">
    <property type="nucleotide sequence ID" value="XM_008616901.1"/>
</dbReference>
<evidence type="ECO:0000256" key="3">
    <source>
        <dbReference type="PROSITE-ProRule" id="PRU00023"/>
    </source>
</evidence>
<feature type="repeat" description="ANK" evidence="3">
    <location>
        <begin position="686"/>
        <end position="718"/>
    </location>
</feature>
<dbReference type="PROSITE" id="PS50297">
    <property type="entry name" value="ANK_REP_REGION"/>
    <property type="match status" value="8"/>
</dbReference>
<dbReference type="OrthoDB" id="194358at2759"/>
<feature type="repeat" description="ANK" evidence="3">
    <location>
        <begin position="351"/>
        <end position="383"/>
    </location>
</feature>
<dbReference type="InterPro" id="IPR002110">
    <property type="entry name" value="Ankyrin_rpt"/>
</dbReference>
<dbReference type="PROSITE" id="PS50088">
    <property type="entry name" value="ANK_REPEAT"/>
    <property type="match status" value="10"/>
</dbReference>
<name>T0RMT1_SAPDV</name>
<dbReference type="Pfam" id="PF00023">
    <property type="entry name" value="Ank"/>
    <property type="match status" value="1"/>
</dbReference>
<feature type="repeat" description="ANK" evidence="3">
    <location>
        <begin position="190"/>
        <end position="222"/>
    </location>
</feature>
<dbReference type="InterPro" id="IPR036770">
    <property type="entry name" value="Ankyrin_rpt-contain_sf"/>
</dbReference>
<feature type="repeat" description="ANK" evidence="3">
    <location>
        <begin position="30"/>
        <end position="62"/>
    </location>
</feature>
<sequence length="1278" mass="138096">MELLDAIRAGSDVSALLGAPNVSLNAQDKDGHTALMLATQANNIGLMQQLLTAACDVNRRNQAGQTALFFASSVVAAAHLVEKKINLNARDAQRSTAALRVIEAGHEDVAVYLIERGCDINERNKAQKTMLSAAIGKSQRRVIEALAARADLDWKAAGTAPLLFAAMTGNVDIASLLLTFNCDMDAPGPDGTTPLMAAIQNGHAALMLHLLENGCNVNCRDKAGRSAWNYALEHDHSLAATLLEHGYDLRRADPNGQTALAVALAHKADVVAKLVVTKMAEQGLNLSAPDPMGKSALWAAVLHGDTELVALLLDEGCSASAAAKDGSTPLSLAIQHQKDDVVRLLLQHDGAGDVALLNAVTAGDVATLDALLGYGVDVNATDRHGNTPLMLALRHRHEAMTTALLAKQCDTERCNDKGESALHMALADENVLALLLETSSGMLNRQDQSGKTLLMTALERHATDAVLQRLLTQSPPASLAATDTMGRNALFCAVETNRVEIAKHLLALGTNPNTQLSTTGETVLMAAVRHEPTLVEPLLERGASVDLPDHDGVTPILAACASSTTPSNVVAVLGKRGCNLNAQAATFHDGKSPLMLALSHAREDVVELLLAAPTTDVTLAATDGRTALFLASTPALIRTLVARGCPVDTKDKLGRTPFMMAFDHSSDDVALALIDLECNVTAVSKEGVSALSQAAASASVAMVQRLLDAGCDINVRDPTQNGNTPLMLALQNNRTETVRLLLERKCDVVRGNKLGQSALFFASVDTVAKLREMGCNVDAKDEDGQSPLMYLLRCNRPDVARLLMDKKCNLLYYNNRGESLLWYVVHVRPETDAIAMATELLSHGVDKNHQDKAGDTALLHVLRHRLRGVAQLLVDREADVTIRNQKNESALHLVVDDVDWVERLIKAGCRLNDQTHDKKQTPLMLALESKCLASAKELLTAKGCDLRPADTTGATALFYIIRAQATALLDTLFEREMECDLNAQLHDGYTPLMEAIKFNLPDIAERLLRHRCDVSLLNNERASALHMLEESTSVALQQLRSLLETTDLFFGDTFELHLQQEKADAASVPLSFLPWRKGALETDLTKPDVQYVLVVPGPEMLENNNTRDAFIPARFVIKPRSSDAMAKEKKTVLKYAYEFVLQVAPETCAICVPTSQQLYSLNAKTPGSNHVLSLQPRFRDASAKVLSKGEMHVALTNHRANNPVRNGDDKIVVHVADANRLRKSFNTDWVTLPALTRADGVVARPVCCDIDGGFLGLNGLLDRRQAKPVFFSIHKIDM</sequence>
<dbReference type="SUPFAM" id="SSF48403">
    <property type="entry name" value="Ankyrin repeat"/>
    <property type="match status" value="5"/>
</dbReference>
<dbReference type="SMART" id="SM00248">
    <property type="entry name" value="ANK"/>
    <property type="match status" value="28"/>
</dbReference>
<reference evidence="4 5" key="1">
    <citation type="submission" date="2012-04" db="EMBL/GenBank/DDBJ databases">
        <title>The Genome Sequence of Saprolegnia declina VS20.</title>
        <authorList>
            <consortium name="The Broad Institute Genome Sequencing Platform"/>
            <person name="Russ C."/>
            <person name="Nusbaum C."/>
            <person name="Tyler B."/>
            <person name="van West P."/>
            <person name="Dieguez-Uribeondo J."/>
            <person name="de Bruijn I."/>
            <person name="Tripathy S."/>
            <person name="Jiang R."/>
            <person name="Young S.K."/>
            <person name="Zeng Q."/>
            <person name="Gargeya S."/>
            <person name="Fitzgerald M."/>
            <person name="Haas B."/>
            <person name="Abouelleil A."/>
            <person name="Alvarado L."/>
            <person name="Arachchi H.M."/>
            <person name="Berlin A."/>
            <person name="Chapman S.B."/>
            <person name="Goldberg J."/>
            <person name="Griggs A."/>
            <person name="Gujja S."/>
            <person name="Hansen M."/>
            <person name="Howarth C."/>
            <person name="Imamovic A."/>
            <person name="Larimer J."/>
            <person name="McCowen C."/>
            <person name="Montmayeur A."/>
            <person name="Murphy C."/>
            <person name="Neiman D."/>
            <person name="Pearson M."/>
            <person name="Priest M."/>
            <person name="Roberts A."/>
            <person name="Saif S."/>
            <person name="Shea T."/>
            <person name="Sisk P."/>
            <person name="Sykes S."/>
            <person name="Wortman J."/>
            <person name="Nusbaum C."/>
            <person name="Birren B."/>
        </authorList>
    </citation>
    <scope>NUCLEOTIDE SEQUENCE [LARGE SCALE GENOMIC DNA]</scope>
    <source>
        <strain evidence="4 5">VS20</strain>
    </source>
</reference>
<dbReference type="Proteomes" id="UP000030762">
    <property type="component" value="Unassembled WGS sequence"/>
</dbReference>
<keyword evidence="2 3" id="KW-0040">ANK repeat</keyword>
<feature type="repeat" description="ANK" evidence="3">
    <location>
        <begin position="325"/>
        <end position="348"/>
    </location>
</feature>